<evidence type="ECO:0000313" key="2">
    <source>
        <dbReference type="Proteomes" id="UP000789570"/>
    </source>
</evidence>
<accession>A0A9N9DNW5</accession>
<protein>
    <submittedName>
        <fullName evidence="1">7749_t:CDS:1</fullName>
    </submittedName>
</protein>
<gene>
    <name evidence="1" type="ORF">FCALED_LOCUS10652</name>
</gene>
<sequence>MENFNIGGVNVITNIKVEDDYIDNKNNVINVENEDKYSYVNFEDDTNKEIFEMRELSSYELECSGFHDVMT</sequence>
<keyword evidence="2" id="KW-1185">Reference proteome</keyword>
<evidence type="ECO:0000313" key="1">
    <source>
        <dbReference type="EMBL" id="CAG8642687.1"/>
    </source>
</evidence>
<organism evidence="1 2">
    <name type="scientific">Funneliformis caledonium</name>
    <dbReference type="NCBI Taxonomy" id="1117310"/>
    <lineage>
        <taxon>Eukaryota</taxon>
        <taxon>Fungi</taxon>
        <taxon>Fungi incertae sedis</taxon>
        <taxon>Mucoromycota</taxon>
        <taxon>Glomeromycotina</taxon>
        <taxon>Glomeromycetes</taxon>
        <taxon>Glomerales</taxon>
        <taxon>Glomeraceae</taxon>
        <taxon>Funneliformis</taxon>
    </lineage>
</organism>
<reference evidence="1" key="1">
    <citation type="submission" date="2021-06" db="EMBL/GenBank/DDBJ databases">
        <authorList>
            <person name="Kallberg Y."/>
            <person name="Tangrot J."/>
            <person name="Rosling A."/>
        </authorList>
    </citation>
    <scope>NUCLEOTIDE SEQUENCE</scope>
    <source>
        <strain evidence="1">UK204</strain>
    </source>
</reference>
<dbReference type="AlphaFoldDB" id="A0A9N9DNW5"/>
<dbReference type="EMBL" id="CAJVPQ010004016">
    <property type="protein sequence ID" value="CAG8642687.1"/>
    <property type="molecule type" value="Genomic_DNA"/>
</dbReference>
<proteinExistence type="predicted"/>
<dbReference type="Proteomes" id="UP000789570">
    <property type="component" value="Unassembled WGS sequence"/>
</dbReference>
<name>A0A9N9DNW5_9GLOM</name>
<comment type="caution">
    <text evidence="1">The sequence shown here is derived from an EMBL/GenBank/DDBJ whole genome shotgun (WGS) entry which is preliminary data.</text>
</comment>